<reference evidence="2 3" key="1">
    <citation type="submission" date="2021-06" db="EMBL/GenBank/DDBJ databases">
        <title>Complete genome of Haloferula helveola possessing various polysaccharide degrading enzymes.</title>
        <authorList>
            <person name="Takami H."/>
            <person name="Huang C."/>
            <person name="Hamasaki K."/>
        </authorList>
    </citation>
    <scope>NUCLEOTIDE SEQUENCE [LARGE SCALE GENOMIC DNA]</scope>
    <source>
        <strain evidence="2 3">CN-1</strain>
    </source>
</reference>
<dbReference type="EMBL" id="AP024702">
    <property type="protein sequence ID" value="BCX49939.1"/>
    <property type="molecule type" value="Genomic_DNA"/>
</dbReference>
<protein>
    <submittedName>
        <fullName evidence="2">Uncharacterized protein</fullName>
    </submittedName>
</protein>
<name>A0ABM7RID2_9BACT</name>
<gene>
    <name evidence="2" type="ORF">HAHE_38470</name>
</gene>
<dbReference type="RefSeq" id="WP_338686777.1">
    <property type="nucleotide sequence ID" value="NZ_AP024702.1"/>
</dbReference>
<feature type="transmembrane region" description="Helical" evidence="1">
    <location>
        <begin position="53"/>
        <end position="74"/>
    </location>
</feature>
<dbReference type="Proteomes" id="UP001374893">
    <property type="component" value="Chromosome"/>
</dbReference>
<evidence type="ECO:0000313" key="2">
    <source>
        <dbReference type="EMBL" id="BCX49939.1"/>
    </source>
</evidence>
<accession>A0ABM7RID2</accession>
<keyword evidence="1" id="KW-1133">Transmembrane helix</keyword>
<evidence type="ECO:0000313" key="3">
    <source>
        <dbReference type="Proteomes" id="UP001374893"/>
    </source>
</evidence>
<sequence length="80" mass="8862">MRLLTLAFAMPATSLVLGWILFGSIATISIGYAKLKREWYAGLVGGCLAVYPYFFPAGFLFWTLGILLTAALFVPRRFLP</sequence>
<evidence type="ECO:0000256" key="1">
    <source>
        <dbReference type="SAM" id="Phobius"/>
    </source>
</evidence>
<proteinExistence type="predicted"/>
<organism evidence="2 3">
    <name type="scientific">Haloferula helveola</name>
    <dbReference type="NCBI Taxonomy" id="490095"/>
    <lineage>
        <taxon>Bacteria</taxon>
        <taxon>Pseudomonadati</taxon>
        <taxon>Verrucomicrobiota</taxon>
        <taxon>Verrucomicrobiia</taxon>
        <taxon>Verrucomicrobiales</taxon>
        <taxon>Verrucomicrobiaceae</taxon>
        <taxon>Haloferula</taxon>
    </lineage>
</organism>
<keyword evidence="1" id="KW-0812">Transmembrane</keyword>
<keyword evidence="1" id="KW-0472">Membrane</keyword>
<keyword evidence="3" id="KW-1185">Reference proteome</keyword>
<feature type="transmembrane region" description="Helical" evidence="1">
    <location>
        <begin position="12"/>
        <end position="33"/>
    </location>
</feature>